<reference evidence="1 2" key="1">
    <citation type="submission" date="2023-07" db="EMBL/GenBank/DDBJ databases">
        <title>Sorghum-associated microbial communities from plants grown in Nebraska, USA.</title>
        <authorList>
            <person name="Schachtman D."/>
        </authorList>
    </citation>
    <scope>NUCLEOTIDE SEQUENCE [LARGE SCALE GENOMIC DNA]</scope>
    <source>
        <strain evidence="1 2">4129</strain>
    </source>
</reference>
<dbReference type="EMBL" id="JAVDWQ010000006">
    <property type="protein sequence ID" value="MDR7210359.1"/>
    <property type="molecule type" value="Genomic_DNA"/>
</dbReference>
<dbReference type="Proteomes" id="UP001269081">
    <property type="component" value="Unassembled WGS sequence"/>
</dbReference>
<sequence>MHIINTSPESNYENDDDVIDLKTLLVDFLFFDSVANIVVNLIKKQFLI</sequence>
<name>A0ABU1Y7Y3_9FLAO</name>
<evidence type="ECO:0000313" key="2">
    <source>
        <dbReference type="Proteomes" id="UP001269081"/>
    </source>
</evidence>
<organism evidence="1 2">
    <name type="scientific">Flavobacterium piscis</name>
    <dbReference type="NCBI Taxonomy" id="1114874"/>
    <lineage>
        <taxon>Bacteria</taxon>
        <taxon>Pseudomonadati</taxon>
        <taxon>Bacteroidota</taxon>
        <taxon>Flavobacteriia</taxon>
        <taxon>Flavobacteriales</taxon>
        <taxon>Flavobacteriaceae</taxon>
        <taxon>Flavobacterium</taxon>
    </lineage>
</organism>
<dbReference type="RefSeq" id="WP_310281310.1">
    <property type="nucleotide sequence ID" value="NZ_JAVDWQ010000006.1"/>
</dbReference>
<comment type="caution">
    <text evidence="1">The sequence shown here is derived from an EMBL/GenBank/DDBJ whole genome shotgun (WGS) entry which is preliminary data.</text>
</comment>
<keyword evidence="2" id="KW-1185">Reference proteome</keyword>
<proteinExistence type="predicted"/>
<protein>
    <submittedName>
        <fullName evidence="1">Uncharacterized protein</fullName>
    </submittedName>
</protein>
<accession>A0ABU1Y7Y3</accession>
<gene>
    <name evidence="1" type="ORF">J2W48_002299</name>
</gene>
<evidence type="ECO:0000313" key="1">
    <source>
        <dbReference type="EMBL" id="MDR7210359.1"/>
    </source>
</evidence>